<accession>A0A7C1CF57</accession>
<comment type="caution">
    <text evidence="1">The sequence shown here is derived from an EMBL/GenBank/DDBJ whole genome shotgun (WGS) entry which is preliminary data.</text>
</comment>
<dbReference type="Pfam" id="PF05942">
    <property type="entry name" value="PaREP1"/>
    <property type="match status" value="1"/>
</dbReference>
<dbReference type="InterPro" id="IPR010268">
    <property type="entry name" value="PaREP1"/>
</dbReference>
<evidence type="ECO:0000313" key="1">
    <source>
        <dbReference type="EMBL" id="HDP16140.1"/>
    </source>
</evidence>
<name>A0A7C1CF57_9CREN</name>
<dbReference type="PANTHER" id="PTHR34237">
    <property type="entry name" value="PAREP8-RELATED"/>
    <property type="match status" value="1"/>
</dbReference>
<proteinExistence type="predicted"/>
<evidence type="ECO:0008006" key="2">
    <source>
        <dbReference type="Google" id="ProtNLM"/>
    </source>
</evidence>
<organism evidence="1">
    <name type="scientific">Thermofilum adornatum</name>
    <dbReference type="NCBI Taxonomy" id="1365176"/>
    <lineage>
        <taxon>Archaea</taxon>
        <taxon>Thermoproteota</taxon>
        <taxon>Thermoprotei</taxon>
        <taxon>Thermofilales</taxon>
        <taxon>Thermofilaceae</taxon>
        <taxon>Thermofilum</taxon>
    </lineage>
</organism>
<dbReference type="EMBL" id="DSAY01000196">
    <property type="protein sequence ID" value="HDP16140.1"/>
    <property type="molecule type" value="Genomic_DNA"/>
</dbReference>
<dbReference type="AlphaFoldDB" id="A0A7C1CF57"/>
<sequence>MELELDLPSEIEKKLEEESEKMEISVEGLALDALVKGMNEGIDPADRAELYMRLSEKYLKDGEELLAKGDLVQASEKLWGSAALMVKAVAASRSVSVSSHGELFSYVRRLGEELGSPELRRLFSVASTLHQNFYENWLSGDVVREYAEDVKQLVWELKKLVRF</sequence>
<dbReference type="Gene3D" id="1.20.120.330">
    <property type="entry name" value="Nucleotidyltransferases domain 2"/>
    <property type="match status" value="1"/>
</dbReference>
<reference evidence="1" key="1">
    <citation type="journal article" date="2020" name="mSystems">
        <title>Genome- and Community-Level Interaction Insights into Carbon Utilization and Element Cycling Functions of Hydrothermarchaeota in Hydrothermal Sediment.</title>
        <authorList>
            <person name="Zhou Z."/>
            <person name="Liu Y."/>
            <person name="Xu W."/>
            <person name="Pan J."/>
            <person name="Luo Z.H."/>
            <person name="Li M."/>
        </authorList>
    </citation>
    <scope>NUCLEOTIDE SEQUENCE [LARGE SCALE GENOMIC DNA]</scope>
    <source>
        <strain evidence="1">SpSt-116</strain>
    </source>
</reference>
<dbReference type="PANTHER" id="PTHR34237:SF1">
    <property type="entry name" value="PAREP8"/>
    <property type="match status" value="1"/>
</dbReference>
<gene>
    <name evidence="1" type="ORF">ENN26_10270</name>
</gene>
<protein>
    <recommendedName>
        <fullName evidence="2">HEPN domain-containing protein</fullName>
    </recommendedName>
</protein>